<dbReference type="InterPro" id="IPR041698">
    <property type="entry name" value="Methyltransf_25"/>
</dbReference>
<sequence>MLPVTLMSWYANWRYRWFLTNRVGYTMAAVWLVASIANLFSASVARRLGLVRAMVFTHLPTAIFLAFIPLASTWWLMAMLLLASSAFGSMDQAPRSAFVAAVFLPSERTAVMGTLNLVRTLAAAGGPLVTGYFHEKKMWTAVFFLSAVLKISYDIGLLVMFVNTKLPETQRRPRDTTVTDVDVGILLSESLTPPEAFESMDDEEDGGLVGGGSEYIIAGGSGKLNEQHKCLVGAFGFHIHPSISVTKEKHEFRVADAACGSGIWLTEIATQSPHAQCDGFDISDKQFPASSDLTRDFGSRVHFHAQDATAEEGYGKAFEGQFDIVAVRLLHISIAGAQWTRAVQNAVALLKPGGYLQWIDWDPHSAHLVQSRPLVKHAAIDKLLGFFKQFLGALDTGTTARLPEEMRTAGLVDVRSELWALDADLGWREYFLKTITTVLPDVIVKRTGQAPGGAGDGMNWAGIKAAAQEEGKQEGLWVRTEMWCHVGKKPL</sequence>
<feature type="domain" description="Methyltransferase" evidence="3">
    <location>
        <begin position="254"/>
        <end position="354"/>
    </location>
</feature>
<evidence type="ECO:0000259" key="3">
    <source>
        <dbReference type="Pfam" id="PF13649"/>
    </source>
</evidence>
<dbReference type="Gene3D" id="1.20.1250.20">
    <property type="entry name" value="MFS general substrate transporter like domains"/>
    <property type="match status" value="1"/>
</dbReference>
<comment type="caution">
    <text evidence="4">The sequence shown here is derived from an EMBL/GenBank/DDBJ whole genome shotgun (WGS) entry which is preliminary data.</text>
</comment>
<organism evidence="4 5">
    <name type="scientific">Rachicladosporium monterosium</name>
    <dbReference type="NCBI Taxonomy" id="1507873"/>
    <lineage>
        <taxon>Eukaryota</taxon>
        <taxon>Fungi</taxon>
        <taxon>Dikarya</taxon>
        <taxon>Ascomycota</taxon>
        <taxon>Pezizomycotina</taxon>
        <taxon>Dothideomycetes</taxon>
        <taxon>Dothideomycetidae</taxon>
        <taxon>Cladosporiales</taxon>
        <taxon>Cladosporiaceae</taxon>
        <taxon>Rachicladosporium</taxon>
    </lineage>
</organism>
<feature type="transmembrane region" description="Helical" evidence="2">
    <location>
        <begin position="138"/>
        <end position="162"/>
    </location>
</feature>
<dbReference type="InterPro" id="IPR011701">
    <property type="entry name" value="MFS"/>
</dbReference>
<dbReference type="SUPFAM" id="SSF103473">
    <property type="entry name" value="MFS general substrate transporter"/>
    <property type="match status" value="1"/>
</dbReference>
<keyword evidence="2" id="KW-0472">Membrane</keyword>
<dbReference type="CDD" id="cd02440">
    <property type="entry name" value="AdoMet_MTases"/>
    <property type="match status" value="1"/>
</dbReference>
<dbReference type="Proteomes" id="UP001308179">
    <property type="component" value="Unassembled WGS sequence"/>
</dbReference>
<feature type="transmembrane region" description="Helical" evidence="2">
    <location>
        <begin position="23"/>
        <end position="42"/>
    </location>
</feature>
<evidence type="ECO:0000256" key="1">
    <source>
        <dbReference type="ARBA" id="ARBA00004141"/>
    </source>
</evidence>
<gene>
    <name evidence="4" type="ORF">LTR32_007421</name>
</gene>
<dbReference type="SUPFAM" id="SSF53335">
    <property type="entry name" value="S-adenosyl-L-methionine-dependent methyltransferases"/>
    <property type="match status" value="1"/>
</dbReference>
<dbReference type="Gene3D" id="3.40.50.150">
    <property type="entry name" value="Vaccinia Virus protein VP39"/>
    <property type="match status" value="1"/>
</dbReference>
<dbReference type="Pfam" id="PF07690">
    <property type="entry name" value="MFS_1"/>
    <property type="match status" value="1"/>
</dbReference>
<evidence type="ECO:0000313" key="4">
    <source>
        <dbReference type="EMBL" id="KAK5139445.1"/>
    </source>
</evidence>
<dbReference type="PANTHER" id="PTHR23520:SF5">
    <property type="entry name" value="TRANSPORTER, PUTATIVE (AFU_ORTHOLOGUE AFUA_3G04000)-RELATED"/>
    <property type="match status" value="1"/>
</dbReference>
<reference evidence="4 5" key="1">
    <citation type="submission" date="2023-08" db="EMBL/GenBank/DDBJ databases">
        <title>Black Yeasts Isolated from many extreme environments.</title>
        <authorList>
            <person name="Coleine C."/>
            <person name="Stajich J.E."/>
            <person name="Selbmann L."/>
        </authorList>
    </citation>
    <scope>NUCLEOTIDE SEQUENCE [LARGE SCALE GENOMIC DNA]</scope>
    <source>
        <strain evidence="4 5">CCFEE 5386</strain>
    </source>
</reference>
<dbReference type="InterPro" id="IPR029063">
    <property type="entry name" value="SAM-dependent_MTases_sf"/>
</dbReference>
<name>A0ABR0KW39_9PEZI</name>
<keyword evidence="2" id="KW-0812">Transmembrane</keyword>
<dbReference type="InterPro" id="IPR036259">
    <property type="entry name" value="MFS_trans_sf"/>
</dbReference>
<dbReference type="Pfam" id="PF13649">
    <property type="entry name" value="Methyltransf_25"/>
    <property type="match status" value="1"/>
</dbReference>
<feature type="transmembrane region" description="Helical" evidence="2">
    <location>
        <begin position="49"/>
        <end position="68"/>
    </location>
</feature>
<evidence type="ECO:0000313" key="5">
    <source>
        <dbReference type="Proteomes" id="UP001308179"/>
    </source>
</evidence>
<keyword evidence="5" id="KW-1185">Reference proteome</keyword>
<dbReference type="EMBL" id="JAVRRR010001167">
    <property type="protein sequence ID" value="KAK5139445.1"/>
    <property type="molecule type" value="Genomic_DNA"/>
</dbReference>
<protein>
    <recommendedName>
        <fullName evidence="3">Methyltransferase domain-containing protein</fullName>
    </recommendedName>
</protein>
<evidence type="ECO:0000256" key="2">
    <source>
        <dbReference type="SAM" id="Phobius"/>
    </source>
</evidence>
<accession>A0ABR0KW39</accession>
<dbReference type="PANTHER" id="PTHR23520">
    <property type="entry name" value="TRANSPORTER, PUTATIVE (AFU_ORTHOLOGUE AFUA_3G04000)-RELATED"/>
    <property type="match status" value="1"/>
</dbReference>
<comment type="subcellular location">
    <subcellularLocation>
        <location evidence="1">Membrane</location>
        <topology evidence="1">Multi-pass membrane protein</topology>
    </subcellularLocation>
</comment>
<keyword evidence="2" id="KW-1133">Transmembrane helix</keyword>
<proteinExistence type="predicted"/>